<protein>
    <submittedName>
        <fullName evidence="2">4930465K10Rik protein</fullName>
    </submittedName>
</protein>
<evidence type="ECO:0000313" key="3">
    <source>
        <dbReference type="MGI" id="MGI:1914890"/>
    </source>
</evidence>
<evidence type="ECO:0000313" key="2">
    <source>
        <dbReference type="EMBL" id="AAH61021.1"/>
    </source>
</evidence>
<organism evidence="2">
    <name type="scientific">Mus musculus</name>
    <name type="common">Mouse</name>
    <dbReference type="NCBI Taxonomy" id="10090"/>
    <lineage>
        <taxon>Eukaryota</taxon>
        <taxon>Metazoa</taxon>
        <taxon>Chordata</taxon>
        <taxon>Craniata</taxon>
        <taxon>Vertebrata</taxon>
        <taxon>Euteleostomi</taxon>
        <taxon>Mammalia</taxon>
        <taxon>Eutheria</taxon>
        <taxon>Euarchontoglires</taxon>
        <taxon>Glires</taxon>
        <taxon>Rodentia</taxon>
        <taxon>Myomorpha</taxon>
        <taxon>Muroidea</taxon>
        <taxon>Muridae</taxon>
        <taxon>Murinae</taxon>
        <taxon>Mus</taxon>
        <taxon>Mus</taxon>
    </lineage>
</organism>
<dbReference type="MGI" id="MGI:1914890">
    <property type="gene designation" value="4930465K10Rik"/>
</dbReference>
<reference evidence="2" key="1">
    <citation type="journal article" date="2004" name="Genome Res.">
        <title>The status, quality, and expansion of the NIH full-length cDNA project: the Mammalian Gene Collection (MGC).</title>
        <authorList>
            <consortium name="The MGC Project Team"/>
            <person name="Gerhard D.S."/>
            <person name="Wagner L."/>
            <person name="Feingold E.A."/>
            <person name="Shenmen C.M."/>
            <person name="Grouse L.H."/>
            <person name="Schuler G."/>
            <person name="Klein S.L."/>
            <person name="Old S."/>
            <person name="Rasooly R."/>
            <person name="Good P."/>
            <person name="Guyer M."/>
            <person name="Peck A.M."/>
            <person name="Derge J.G."/>
            <person name="Lipman D."/>
            <person name="Collins F.S."/>
            <person name="Jang W."/>
            <person name="Sherry S."/>
            <person name="Feolo M."/>
            <person name="Misquitta L."/>
            <person name="Lee E."/>
            <person name="Rotmistrovsky K."/>
            <person name="Greenhut S.F."/>
            <person name="Schaefer C.F."/>
            <person name="Buetow K."/>
            <person name="Bonner T.I."/>
            <person name="Haussler D."/>
            <person name="Kent J."/>
            <person name="Kiekhaus M."/>
            <person name="Furey T."/>
            <person name="Brent M."/>
            <person name="Prange C."/>
            <person name="Schreiber K."/>
            <person name="Shapiro N."/>
            <person name="Bhat N.K."/>
            <person name="Hopkins R.F."/>
            <person name="Hsie F."/>
            <person name="Driscoll T."/>
            <person name="Soares M.B."/>
            <person name="Casavant T.L."/>
            <person name="Scheetz T.E."/>
            <person name="Brown-stein M.J."/>
            <person name="Usdin T.B."/>
            <person name="Toshiyuki S."/>
            <person name="Carninci P."/>
            <person name="Piao Y."/>
            <person name="Dudekula D.B."/>
            <person name="Ko M.S."/>
            <person name="Kawakami K."/>
            <person name="Suzuki Y."/>
            <person name="Sugano S."/>
            <person name="Gruber C.E."/>
            <person name="Smith M.R."/>
            <person name="Simmons B."/>
            <person name="Moore T."/>
            <person name="Waterman R."/>
            <person name="Johnson S.L."/>
            <person name="Ruan Y."/>
            <person name="Wei C.L."/>
            <person name="Mathavan S."/>
            <person name="Gunaratne P.H."/>
            <person name="Wu J."/>
            <person name="Garcia A.M."/>
            <person name="Hulyk S.W."/>
            <person name="Fuh E."/>
            <person name="Yuan Y."/>
            <person name="Sneed A."/>
            <person name="Kowis C."/>
            <person name="Hodgson A."/>
            <person name="Muzny D.M."/>
            <person name="McPherson J."/>
            <person name="Gibbs R.A."/>
            <person name="Fahey J."/>
            <person name="Helton E."/>
            <person name="Ketteman M."/>
            <person name="Madan A."/>
            <person name="Rodrigues S."/>
            <person name="Sanchez A."/>
            <person name="Whiting M."/>
            <person name="Madari A."/>
            <person name="Young A.C."/>
            <person name="Wetherby K.D."/>
            <person name="Granite S.J."/>
            <person name="Kwong P.N."/>
            <person name="Brinkley C.P."/>
            <person name="Pearson R.L."/>
            <person name="Bouffard G.G."/>
            <person name="Blakesly R.W."/>
            <person name="Green E.D."/>
            <person name="Dickson M.C."/>
            <person name="Rodriguez A.C."/>
            <person name="Grimwood J."/>
            <person name="Schmutz J."/>
            <person name="Myers R.M."/>
            <person name="Butterfield Y.S."/>
            <person name="Griffith M."/>
            <person name="Griffith O.L."/>
            <person name="Krzywinski M.I."/>
            <person name="Liao N."/>
            <person name="Morin R."/>
            <person name="Morrin R."/>
            <person name="Palmquist D."/>
            <person name="Petrescu A.S."/>
            <person name="Skalska U."/>
            <person name="Smailus D.E."/>
            <person name="Stott J.M."/>
            <person name="Schnerch A."/>
            <person name="Schein J.E."/>
            <person name="Jones S.J."/>
            <person name="Holt R.A."/>
            <person name="Baross A."/>
            <person name="Marra M.A."/>
            <person name="Clifton S."/>
            <person name="Makowski K.A."/>
            <person name="Bosak S."/>
            <person name="Malek J."/>
        </authorList>
    </citation>
    <scope>NUCLEOTIDE SEQUENCE [LARGE SCALE MRNA]</scope>
    <source>
        <tissue evidence="2">Testis</tissue>
    </source>
</reference>
<accession>Q6P8X5</accession>
<proteinExistence type="evidence at transcript level"/>
<feature type="non-terminal residue" evidence="2">
    <location>
        <position position="1"/>
    </location>
</feature>
<name>Q6P8X5_MOUSE</name>
<dbReference type="EMBL" id="BC061021">
    <property type="protein sequence ID" value="AAH61021.1"/>
    <property type="molecule type" value="mRNA"/>
</dbReference>
<feature type="region of interest" description="Disordered" evidence="1">
    <location>
        <begin position="1"/>
        <end position="35"/>
    </location>
</feature>
<dbReference type="AGR" id="MGI:1914890"/>
<dbReference type="AlphaFoldDB" id="Q6P8X5"/>
<evidence type="ECO:0000256" key="1">
    <source>
        <dbReference type="SAM" id="MobiDB-lite"/>
    </source>
</evidence>
<gene>
    <name evidence="2 3" type="primary">4930465K10Rik</name>
</gene>
<sequence>PVTSVSEGRDGGPGKARALKAWGSASRGLPSTHPLEKPFRRKLTMSDSWSHPSKVSNLFRSPLSLGGQRQLGSRELLGSDTRTNVLFKFGLWKRRGACGERATCR</sequence>